<protein>
    <recommendedName>
        <fullName evidence="1">DUF6329 domain-containing protein</fullName>
    </recommendedName>
</protein>
<dbReference type="InterPro" id="IPR051082">
    <property type="entry name" value="Pentapeptide-BTB/POZ_domain"/>
</dbReference>
<reference evidence="2" key="2">
    <citation type="submission" date="2022-11" db="EMBL/GenBank/DDBJ databases">
        <title>Draft genome sequence of Sellimonas catena strain 12EGH17.</title>
        <authorList>
            <person name="Hisatomi A."/>
            <person name="Ohkuma M."/>
            <person name="Sakamoto M."/>
        </authorList>
    </citation>
    <scope>NUCLEOTIDE SEQUENCE</scope>
    <source>
        <strain evidence="2">12EGH17</strain>
    </source>
</reference>
<feature type="domain" description="DUF6329" evidence="1">
    <location>
        <begin position="59"/>
        <end position="97"/>
    </location>
</feature>
<dbReference type="AlphaFoldDB" id="A0A9W6C9C6"/>
<dbReference type="Pfam" id="PF00805">
    <property type="entry name" value="Pentapeptide"/>
    <property type="match status" value="1"/>
</dbReference>
<dbReference type="Proteomes" id="UP001145145">
    <property type="component" value="Unassembled WGS sequence"/>
</dbReference>
<keyword evidence="4" id="KW-1185">Reference proteome</keyword>
<dbReference type="PANTHER" id="PTHR14136">
    <property type="entry name" value="BTB_POZ DOMAIN-CONTAINING PROTEIN KCTD9"/>
    <property type="match status" value="1"/>
</dbReference>
<evidence type="ECO:0000313" key="4">
    <source>
        <dbReference type="Proteomes" id="UP001145145"/>
    </source>
</evidence>
<dbReference type="InterPro" id="IPR001646">
    <property type="entry name" value="5peptide_repeat"/>
</dbReference>
<dbReference type="Proteomes" id="UP001145094">
    <property type="component" value="Unassembled WGS sequence"/>
</dbReference>
<reference evidence="2 4" key="5">
    <citation type="journal article" date="2023" name="Int. J. Syst. Evol. Microbiol.">
        <title>Sellimonas catena sp. nov., isolated from human faeces.</title>
        <authorList>
            <person name="Hisatomi A."/>
            <person name="Ohkuma M."/>
            <person name="Sakamoto M."/>
        </authorList>
    </citation>
    <scope>NUCLEOTIDE SEQUENCE [LARGE SCALE GENOMIC DNA]</scope>
    <source>
        <strain evidence="2 4">12EGH17</strain>
        <strain evidence="3">18CBH55</strain>
    </source>
</reference>
<sequence length="349" mass="39725">MDLYAFFHRKDEEIRSQHCVVEKVLELSESEYARFYQSPLAEYDFIVKHRGVMRQDADGTRHCLLVLGENQEDGILVDAEGYDYARYHAFLPKARQLYLLDQYPTIAKFNQEMAEMAEQYTQKAIIDQQSGMYRILTDELALDKVETQLLVGMLEDRPEIAYLDDLGDELCIKLNPEYAHEEKELPRLSQEDVDVICAKHVLWLHDAGGEQADFSGYDLSGLNLSHRNLNSAIFAGARMYETNLAQTELCFSDFTEATLFSCDLKGVTAEETCFKKMVADGCTSRGAIFTHSNFSGALIQSCRMEQTDWTNCCTDSTVFHQTPMGQAKMIHVSEDKQDWSQDSGPALSM</sequence>
<dbReference type="EMBL" id="BSBO01000023">
    <property type="protein sequence ID" value="GLG05040.1"/>
    <property type="molecule type" value="Genomic_DNA"/>
</dbReference>
<evidence type="ECO:0000313" key="2">
    <source>
        <dbReference type="EMBL" id="GLG05040.1"/>
    </source>
</evidence>
<name>A0A9W6C9C6_9FIRM</name>
<reference evidence="3" key="4">
    <citation type="submission" date="2022-11" db="EMBL/GenBank/DDBJ databases">
        <title>Draft genome sequence of Sellimonas catena strain 18CBH55.</title>
        <authorList>
            <person name="Atsushi H."/>
            <person name="Moriya O."/>
            <person name="Mitsuo S."/>
        </authorList>
    </citation>
    <scope>NUCLEOTIDE SEQUENCE</scope>
    <source>
        <strain evidence="3">18CBH55</strain>
    </source>
</reference>
<dbReference type="EMBL" id="BSCH01000007">
    <property type="protein sequence ID" value="GLG89932.1"/>
    <property type="molecule type" value="Genomic_DNA"/>
</dbReference>
<comment type="caution">
    <text evidence="2">The sequence shown here is derived from an EMBL/GenBank/DDBJ whole genome shotgun (WGS) entry which is preliminary data.</text>
</comment>
<organism evidence="2 4">
    <name type="scientific">Sellimonas catena</name>
    <dbReference type="NCBI Taxonomy" id="2994035"/>
    <lineage>
        <taxon>Bacteria</taxon>
        <taxon>Bacillati</taxon>
        <taxon>Bacillota</taxon>
        <taxon>Clostridia</taxon>
        <taxon>Lachnospirales</taxon>
        <taxon>Lachnospiraceae</taxon>
        <taxon>Sellimonas</taxon>
    </lineage>
</organism>
<dbReference type="Gene3D" id="2.160.20.80">
    <property type="entry name" value="E3 ubiquitin-protein ligase SopA"/>
    <property type="match status" value="1"/>
</dbReference>
<dbReference type="Pfam" id="PF19854">
    <property type="entry name" value="DUF6329"/>
    <property type="match status" value="1"/>
</dbReference>
<dbReference type="PANTHER" id="PTHR14136:SF17">
    <property type="entry name" value="BTB_POZ DOMAIN-CONTAINING PROTEIN KCTD9"/>
    <property type="match status" value="1"/>
</dbReference>
<gene>
    <name evidence="2" type="ORF">Selli1_22140</name>
    <name evidence="3" type="ORF">Selli2_13590</name>
</gene>
<evidence type="ECO:0000259" key="1">
    <source>
        <dbReference type="Pfam" id="PF19854"/>
    </source>
</evidence>
<dbReference type="RefSeq" id="WP_281844949.1">
    <property type="nucleotide sequence ID" value="NZ_BSBO01000023.1"/>
</dbReference>
<accession>A0A9W6C9C6</accession>
<reference evidence="2" key="1">
    <citation type="submission" date="2022-11" db="EMBL/GenBank/DDBJ databases">
        <title>Draft genome sequence of Sellimonas catena strain 12EGH17.</title>
        <authorList>
            <person name="Atsushi H."/>
            <person name="Moriya O."/>
            <person name="Mitsuo S."/>
        </authorList>
    </citation>
    <scope>NUCLEOTIDE SEQUENCE</scope>
    <source>
        <strain evidence="2">12EGH17</strain>
    </source>
</reference>
<evidence type="ECO:0000313" key="3">
    <source>
        <dbReference type="EMBL" id="GLG89932.1"/>
    </source>
</evidence>
<dbReference type="SUPFAM" id="SSF141571">
    <property type="entry name" value="Pentapeptide repeat-like"/>
    <property type="match status" value="1"/>
</dbReference>
<reference evidence="3" key="3">
    <citation type="submission" date="2022-11" db="EMBL/GenBank/DDBJ databases">
        <title>Draft genome sequence of Sellimonas catena strain 18CBH55.</title>
        <authorList>
            <person name="Hisatomi A."/>
            <person name="Ohkuma M."/>
            <person name="Sakamoto M."/>
        </authorList>
    </citation>
    <scope>NUCLEOTIDE SEQUENCE</scope>
    <source>
        <strain evidence="3">18CBH55</strain>
    </source>
</reference>
<proteinExistence type="predicted"/>
<dbReference type="InterPro" id="IPR046292">
    <property type="entry name" value="DUF6329"/>
</dbReference>